<dbReference type="EMBL" id="VCIW01000009">
    <property type="protein sequence ID" value="TLS51507.1"/>
    <property type="molecule type" value="Genomic_DNA"/>
</dbReference>
<evidence type="ECO:0000313" key="3">
    <source>
        <dbReference type="Proteomes" id="UP000309676"/>
    </source>
</evidence>
<evidence type="ECO:0000313" key="2">
    <source>
        <dbReference type="EMBL" id="TLS51507.1"/>
    </source>
</evidence>
<keyword evidence="1" id="KW-0812">Transmembrane</keyword>
<dbReference type="AlphaFoldDB" id="A0A5R9G560"/>
<proteinExistence type="predicted"/>
<name>A0A5R9G560_9BACL</name>
<sequence length="69" mass="7745">MRGLHAIMLWWMDVMVAVFIGPVERGKRAWKVREMASRRGVYALGFAGFVVAAAALYTIIVRWSAPGSY</sequence>
<organism evidence="2 3">
    <name type="scientific">Paenibacillus antri</name>
    <dbReference type="NCBI Taxonomy" id="2582848"/>
    <lineage>
        <taxon>Bacteria</taxon>
        <taxon>Bacillati</taxon>
        <taxon>Bacillota</taxon>
        <taxon>Bacilli</taxon>
        <taxon>Bacillales</taxon>
        <taxon>Paenibacillaceae</taxon>
        <taxon>Paenibacillus</taxon>
    </lineage>
</organism>
<protein>
    <submittedName>
        <fullName evidence="2">Uncharacterized protein</fullName>
    </submittedName>
</protein>
<gene>
    <name evidence="2" type="ORF">FE782_15475</name>
</gene>
<feature type="transmembrane region" description="Helical" evidence="1">
    <location>
        <begin position="44"/>
        <end position="65"/>
    </location>
</feature>
<evidence type="ECO:0000256" key="1">
    <source>
        <dbReference type="SAM" id="Phobius"/>
    </source>
</evidence>
<keyword evidence="3" id="KW-1185">Reference proteome</keyword>
<accession>A0A5R9G560</accession>
<dbReference type="RefSeq" id="WP_138195119.1">
    <property type="nucleotide sequence ID" value="NZ_VCIW01000009.1"/>
</dbReference>
<feature type="transmembrane region" description="Helical" evidence="1">
    <location>
        <begin position="6"/>
        <end position="23"/>
    </location>
</feature>
<keyword evidence="1" id="KW-1133">Transmembrane helix</keyword>
<dbReference type="Proteomes" id="UP000309676">
    <property type="component" value="Unassembled WGS sequence"/>
</dbReference>
<comment type="caution">
    <text evidence="2">The sequence shown here is derived from an EMBL/GenBank/DDBJ whole genome shotgun (WGS) entry which is preliminary data.</text>
</comment>
<keyword evidence="1" id="KW-0472">Membrane</keyword>
<reference evidence="2 3" key="1">
    <citation type="submission" date="2019-05" db="EMBL/GenBank/DDBJ databases">
        <authorList>
            <person name="Narsing Rao M.P."/>
            <person name="Li W.J."/>
        </authorList>
    </citation>
    <scope>NUCLEOTIDE SEQUENCE [LARGE SCALE GENOMIC DNA]</scope>
    <source>
        <strain evidence="2 3">SYSU_K30003</strain>
    </source>
</reference>